<sequence length="214" mass="24118">MADETSHAQHDANRELRVYDRSQSIVFAKTNEPFGGLSNMAGGYPLVVDKFRALTAEALYQACRFPHSPEIQRQILEQRSPIMAKAISRRFDEQTRPDWDNVRVKIMRWCLRVKLVQNRDTFGSLLLSTTDLPLVEYTKKDVFWGARPAAEGRLVGRNVLGRLLMELRDALNNRPAELAAVSPVPIPNFTLLSQPITSVTVIGKKEPTIGDIFG</sequence>
<dbReference type="SUPFAM" id="SSF143990">
    <property type="entry name" value="YbiA-like"/>
    <property type="match status" value="1"/>
</dbReference>
<dbReference type="InterPro" id="IPR012816">
    <property type="entry name" value="NADAR"/>
</dbReference>
<gene>
    <name evidence="4" type="ORF">SAMN04487926_105294</name>
</gene>
<keyword evidence="5" id="KW-1185">Reference proteome</keyword>
<name>A0A7Z7B4H5_9BURK</name>
<proteinExistence type="predicted"/>
<reference evidence="4" key="1">
    <citation type="submission" date="2016-10" db="EMBL/GenBank/DDBJ databases">
        <authorList>
            <person name="Varghese N."/>
            <person name="Submissions S."/>
        </authorList>
    </citation>
    <scope>NUCLEOTIDE SEQUENCE [LARGE SCALE GENOMIC DNA]</scope>
    <source>
        <strain evidence="4">YR281</strain>
    </source>
</reference>
<comment type="catalytic activity">
    <reaction evidence="1">
        <text>5-amino-6-(5-phospho-D-ribosylamino)uracil + H2O = 5,6-diaminouracil + D-ribose 5-phosphate</text>
        <dbReference type="Rhea" id="RHEA:55020"/>
        <dbReference type="ChEBI" id="CHEBI:15377"/>
        <dbReference type="ChEBI" id="CHEBI:46252"/>
        <dbReference type="ChEBI" id="CHEBI:58453"/>
        <dbReference type="ChEBI" id="CHEBI:78346"/>
    </reaction>
</comment>
<dbReference type="RefSeq" id="WP_091778075.1">
    <property type="nucleotide sequence ID" value="NZ_FNDI01000005.1"/>
</dbReference>
<organism evidence="4 5">
    <name type="scientific">Paraburkholderia steynii</name>
    <dbReference type="NCBI Taxonomy" id="1245441"/>
    <lineage>
        <taxon>Bacteria</taxon>
        <taxon>Pseudomonadati</taxon>
        <taxon>Pseudomonadota</taxon>
        <taxon>Betaproteobacteria</taxon>
        <taxon>Burkholderiales</taxon>
        <taxon>Burkholderiaceae</taxon>
        <taxon>Paraburkholderia</taxon>
    </lineage>
</organism>
<feature type="domain" description="NADAR" evidence="3">
    <location>
        <begin position="27"/>
        <end position="171"/>
    </location>
</feature>
<comment type="caution">
    <text evidence="4">The sequence shown here is derived from an EMBL/GenBank/DDBJ whole genome shotgun (WGS) entry which is preliminary data.</text>
</comment>
<comment type="catalytic activity">
    <reaction evidence="2">
        <text>2,5-diamino-6-hydroxy-4-(5-phosphoribosylamino)-pyrimidine + H2O = 2,5,6-triamino-4-hydroxypyrimidine + D-ribose 5-phosphate</text>
        <dbReference type="Rhea" id="RHEA:23436"/>
        <dbReference type="ChEBI" id="CHEBI:15377"/>
        <dbReference type="ChEBI" id="CHEBI:58614"/>
        <dbReference type="ChEBI" id="CHEBI:78346"/>
        <dbReference type="ChEBI" id="CHEBI:137796"/>
    </reaction>
</comment>
<dbReference type="Gene3D" id="1.10.357.40">
    <property type="entry name" value="YbiA-like"/>
    <property type="match status" value="1"/>
</dbReference>
<evidence type="ECO:0000256" key="2">
    <source>
        <dbReference type="ARBA" id="ARBA00000751"/>
    </source>
</evidence>
<evidence type="ECO:0000313" key="5">
    <source>
        <dbReference type="Proteomes" id="UP000198900"/>
    </source>
</evidence>
<protein>
    <recommendedName>
        <fullName evidence="3">NADAR domain-containing protein</fullName>
    </recommendedName>
</protein>
<dbReference type="Proteomes" id="UP000198900">
    <property type="component" value="Unassembled WGS sequence"/>
</dbReference>
<evidence type="ECO:0000259" key="3">
    <source>
        <dbReference type="Pfam" id="PF08719"/>
    </source>
</evidence>
<dbReference type="EMBL" id="FNDI01000005">
    <property type="protein sequence ID" value="SDH55927.1"/>
    <property type="molecule type" value="Genomic_DNA"/>
</dbReference>
<dbReference type="Pfam" id="PF08719">
    <property type="entry name" value="NADAR"/>
    <property type="match status" value="1"/>
</dbReference>
<dbReference type="AlphaFoldDB" id="A0A7Z7B4H5"/>
<dbReference type="InterPro" id="IPR037238">
    <property type="entry name" value="YbiA-like_sf"/>
</dbReference>
<dbReference type="CDD" id="cd15457">
    <property type="entry name" value="NADAR"/>
    <property type="match status" value="1"/>
</dbReference>
<evidence type="ECO:0000256" key="1">
    <source>
        <dbReference type="ARBA" id="ARBA00000022"/>
    </source>
</evidence>
<evidence type="ECO:0000313" key="4">
    <source>
        <dbReference type="EMBL" id="SDH55927.1"/>
    </source>
</evidence>
<accession>A0A7Z7B4H5</accession>